<gene>
    <name evidence="9 12" type="primary">glgC</name>
    <name evidence="12" type="ORF">E8A74_01940</name>
</gene>
<dbReference type="HAMAP" id="MF_00624">
    <property type="entry name" value="GlgC"/>
    <property type="match status" value="1"/>
</dbReference>
<dbReference type="InterPro" id="IPR023049">
    <property type="entry name" value="GlgC_bac"/>
</dbReference>
<keyword evidence="13" id="KW-1185">Reference proteome</keyword>
<feature type="site" description="Could play a key role in the communication between the regulatory and the substrate sites" evidence="9">
    <location>
        <position position="69"/>
    </location>
</feature>
<feature type="binding site" evidence="9">
    <location>
        <position position="205"/>
    </location>
    <ligand>
        <name>alpha-D-glucose 1-phosphate</name>
        <dbReference type="ChEBI" id="CHEBI:58601"/>
    </ligand>
</feature>
<dbReference type="Gene3D" id="3.90.550.10">
    <property type="entry name" value="Spore Coat Polysaccharide Biosynthesis Protein SpsA, Chain A"/>
    <property type="match status" value="1"/>
</dbReference>
<organism evidence="12 13">
    <name type="scientific">Polyangium fumosum</name>
    <dbReference type="NCBI Taxonomy" id="889272"/>
    <lineage>
        <taxon>Bacteria</taxon>
        <taxon>Pseudomonadati</taxon>
        <taxon>Myxococcota</taxon>
        <taxon>Polyangia</taxon>
        <taxon>Polyangiales</taxon>
        <taxon>Polyangiaceae</taxon>
        <taxon>Polyangium</taxon>
    </lineage>
</organism>
<keyword evidence="2 9" id="KW-0321">Glycogen metabolism</keyword>
<dbReference type="InterPro" id="IPR029044">
    <property type="entry name" value="Nucleotide-diphossugar_trans"/>
</dbReference>
<dbReference type="Pfam" id="PF24894">
    <property type="entry name" value="Hexapep_GlmU"/>
    <property type="match status" value="1"/>
</dbReference>
<evidence type="ECO:0000256" key="5">
    <source>
        <dbReference type="ARBA" id="ARBA00022741"/>
    </source>
</evidence>
<evidence type="ECO:0000313" key="13">
    <source>
        <dbReference type="Proteomes" id="UP000309215"/>
    </source>
</evidence>
<keyword evidence="6 9" id="KW-0067">ATP-binding</keyword>
<dbReference type="CDD" id="cd04651">
    <property type="entry name" value="LbH_G1P_AT_C"/>
    <property type="match status" value="1"/>
</dbReference>
<dbReference type="EC" id="2.7.7.27" evidence="9"/>
<dbReference type="Proteomes" id="UP000309215">
    <property type="component" value="Unassembled WGS sequence"/>
</dbReference>
<dbReference type="PANTHER" id="PTHR43523:SF2">
    <property type="entry name" value="GLUCOSE-1-PHOSPHATE ADENYLYLTRANSFERASE"/>
    <property type="match status" value="1"/>
</dbReference>
<dbReference type="InterPro" id="IPR011831">
    <property type="entry name" value="ADP-Glc_PPase"/>
</dbReference>
<dbReference type="GO" id="GO:0005524">
    <property type="term" value="F:ATP binding"/>
    <property type="evidence" value="ECO:0007669"/>
    <property type="project" value="UniProtKB-KW"/>
</dbReference>
<dbReference type="OrthoDB" id="9801810at2"/>
<evidence type="ECO:0000313" key="12">
    <source>
        <dbReference type="EMBL" id="TKD13332.1"/>
    </source>
</evidence>
<dbReference type="PROSITE" id="PS00809">
    <property type="entry name" value="ADP_GLC_PYROPHOSPH_2"/>
    <property type="match status" value="1"/>
</dbReference>
<evidence type="ECO:0000256" key="7">
    <source>
        <dbReference type="ARBA" id="ARBA00023056"/>
    </source>
</evidence>
<dbReference type="RefSeq" id="WP_136927148.1">
    <property type="nucleotide sequence ID" value="NZ_SSMQ01000001.1"/>
</dbReference>
<name>A0A4U1JKM8_9BACT</name>
<feature type="binding site" evidence="9">
    <location>
        <position position="172"/>
    </location>
    <ligand>
        <name>alpha-D-glucose 1-phosphate</name>
        <dbReference type="ChEBI" id="CHEBI:58601"/>
    </ligand>
</feature>
<evidence type="ECO:0000256" key="2">
    <source>
        <dbReference type="ARBA" id="ARBA00022600"/>
    </source>
</evidence>
<comment type="similarity">
    <text evidence="1 9">Belongs to the bacterial/plant glucose-1-phosphate adenylyltransferase family.</text>
</comment>
<evidence type="ECO:0000256" key="3">
    <source>
        <dbReference type="ARBA" id="ARBA00022679"/>
    </source>
</evidence>
<feature type="site" description="Could play a key role in the communication between the regulatory and the substrate sites" evidence="9">
    <location>
        <position position="106"/>
    </location>
</feature>
<comment type="pathway">
    <text evidence="9">Glycan biosynthesis; glycogen biosynthesis.</text>
</comment>
<proteinExistence type="inferred from homology"/>
<comment type="catalytic activity">
    <reaction evidence="9">
        <text>alpha-D-glucose 1-phosphate + ATP + H(+) = ADP-alpha-D-glucose + diphosphate</text>
        <dbReference type="Rhea" id="RHEA:12120"/>
        <dbReference type="ChEBI" id="CHEBI:15378"/>
        <dbReference type="ChEBI" id="CHEBI:30616"/>
        <dbReference type="ChEBI" id="CHEBI:33019"/>
        <dbReference type="ChEBI" id="CHEBI:57498"/>
        <dbReference type="ChEBI" id="CHEBI:58601"/>
        <dbReference type="EC" id="2.7.7.27"/>
    </reaction>
</comment>
<dbReference type="NCBIfam" id="NF001947">
    <property type="entry name" value="PRK00725.1"/>
    <property type="match status" value="1"/>
</dbReference>
<dbReference type="AlphaFoldDB" id="A0A4U1JKM8"/>
<feature type="binding site" evidence="9">
    <location>
        <begin position="187"/>
        <end position="188"/>
    </location>
    <ligand>
        <name>alpha-D-glucose 1-phosphate</name>
        <dbReference type="ChEBI" id="CHEBI:58601"/>
    </ligand>
</feature>
<dbReference type="GO" id="GO:0008878">
    <property type="term" value="F:glucose-1-phosphate adenylyltransferase activity"/>
    <property type="evidence" value="ECO:0007669"/>
    <property type="project" value="UniProtKB-UniRule"/>
</dbReference>
<dbReference type="Gene3D" id="2.160.10.10">
    <property type="entry name" value="Hexapeptide repeat proteins"/>
    <property type="match status" value="1"/>
</dbReference>
<dbReference type="InterPro" id="IPR005835">
    <property type="entry name" value="NTP_transferase_dom"/>
</dbReference>
<keyword evidence="8 9" id="KW-0119">Carbohydrate metabolism</keyword>
<dbReference type="SUPFAM" id="SSF53448">
    <property type="entry name" value="Nucleotide-diphospho-sugar transferases"/>
    <property type="match status" value="1"/>
</dbReference>
<evidence type="ECO:0000256" key="9">
    <source>
        <dbReference type="HAMAP-Rule" id="MF_00624"/>
    </source>
</evidence>
<evidence type="ECO:0000256" key="4">
    <source>
        <dbReference type="ARBA" id="ARBA00022695"/>
    </source>
</evidence>
<sequence>MRETKLRAPFETSSVLVMILAGGEGRRLGPLTSDRAKPAVPFGGRYRIIDIVLSNFVNSGLHKIKILTQYKSASLDEHIARAWRLSPMLDNFIETIPAQQRTGKSWFKGSADAVYQTQHVITDESPTHVCIFGGDHVYKMDMRQMLDEHLERNAEVTVAAIPVPRKEAREFGVIEADANGRIIAFHEKVADPPPMPGHPDLALASMGNYIFNTGNLLDALEQDAKNEQSAHDFGRDIIPYLVKNGKRAFVYDFQTNRVPGEDEGSNAYWRDIGTIDAYWAAQMDLISVQPAFNLYNQRWPIRTAMSHDPPAKFVFRDEWNARVGIATESLVSLGCIISGGRIHRSVLSNRCRVNSFSHVEESVLFENVVIGRHAKIRRAIIDKDVEVPSGAEIGYNLEEDRKRWYVSEGGIVVIPKRAKIG</sequence>
<dbReference type="PANTHER" id="PTHR43523">
    <property type="entry name" value="GLUCOSE-1-PHOSPHATE ADENYLYLTRANSFERASE-RELATED"/>
    <property type="match status" value="1"/>
</dbReference>
<comment type="caution">
    <text evidence="12">The sequence shown here is derived from an EMBL/GenBank/DDBJ whole genome shotgun (WGS) entry which is preliminary data.</text>
</comment>
<keyword evidence="3 9" id="KW-0808">Transferase</keyword>
<dbReference type="CDD" id="cd02508">
    <property type="entry name" value="ADP_Glucose_PP"/>
    <property type="match status" value="1"/>
</dbReference>
<dbReference type="Pfam" id="PF00483">
    <property type="entry name" value="NTP_transferase"/>
    <property type="match status" value="1"/>
</dbReference>
<reference evidence="12 13" key="1">
    <citation type="submission" date="2019-04" db="EMBL/GenBank/DDBJ databases">
        <authorList>
            <person name="Li Y."/>
            <person name="Wang J."/>
        </authorList>
    </citation>
    <scope>NUCLEOTIDE SEQUENCE [LARGE SCALE GENOMIC DNA]</scope>
    <source>
        <strain evidence="12 13">DSM 14668</strain>
    </source>
</reference>
<dbReference type="InterPro" id="IPR011004">
    <property type="entry name" value="Trimer_LpxA-like_sf"/>
</dbReference>
<dbReference type="UniPathway" id="UPA00164"/>
<evidence type="ECO:0000259" key="11">
    <source>
        <dbReference type="Pfam" id="PF24894"/>
    </source>
</evidence>
<comment type="caution">
    <text evidence="9">Lacks conserved residue(s) required for the propagation of feature annotation.</text>
</comment>
<evidence type="ECO:0000256" key="1">
    <source>
        <dbReference type="ARBA" id="ARBA00010443"/>
    </source>
</evidence>
<keyword evidence="7 9" id="KW-0320">Glycogen biosynthesis</keyword>
<protein>
    <recommendedName>
        <fullName evidence="9">Glucose-1-phosphate adenylyltransferase</fullName>
        <ecNumber evidence="9">2.7.7.27</ecNumber>
    </recommendedName>
    <alternativeName>
        <fullName evidence="9">ADP-glucose pyrophosphorylase</fullName>
        <shortName evidence="9">ADPGlc PPase</shortName>
    </alternativeName>
    <alternativeName>
        <fullName evidence="9">ADP-glucose synthase</fullName>
    </alternativeName>
</protein>
<dbReference type="InterPro" id="IPR005836">
    <property type="entry name" value="ADP_Glu_pyroP_CS"/>
</dbReference>
<comment type="subunit">
    <text evidence="9">Homotetramer.</text>
</comment>
<dbReference type="SUPFAM" id="SSF51161">
    <property type="entry name" value="Trimeric LpxA-like enzymes"/>
    <property type="match status" value="1"/>
</dbReference>
<dbReference type="InterPro" id="IPR056818">
    <property type="entry name" value="GlmU/GlgC-like_hexapep"/>
</dbReference>
<dbReference type="GO" id="GO:0005978">
    <property type="term" value="P:glycogen biosynthetic process"/>
    <property type="evidence" value="ECO:0007669"/>
    <property type="project" value="UniProtKB-UniRule"/>
</dbReference>
<evidence type="ECO:0000256" key="6">
    <source>
        <dbReference type="ARBA" id="ARBA00022840"/>
    </source>
</evidence>
<feature type="domain" description="Nucleotidyl transferase" evidence="10">
    <location>
        <begin position="17"/>
        <end position="285"/>
    </location>
</feature>
<dbReference type="NCBIfam" id="NF002023">
    <property type="entry name" value="PRK00844.1"/>
    <property type="match status" value="1"/>
</dbReference>
<comment type="function">
    <text evidence="9">Involved in the biosynthesis of ADP-glucose, a building block required for the elongation reactions to produce glycogen. Catalyzes the reaction between ATP and alpha-D-glucose 1-phosphate (G1P) to produce pyrophosphate and ADP-Glc.</text>
</comment>
<evidence type="ECO:0000256" key="8">
    <source>
        <dbReference type="ARBA" id="ARBA00023277"/>
    </source>
</evidence>
<feature type="domain" description="Glucose-1-phosphate adenylyltransferase/Bifunctional protein GlmU-like C-terminal hexapeptide" evidence="11">
    <location>
        <begin position="309"/>
        <end position="414"/>
    </location>
</feature>
<accession>A0A4U1JKM8</accession>
<dbReference type="EMBL" id="SSMQ01000001">
    <property type="protein sequence ID" value="TKD13332.1"/>
    <property type="molecule type" value="Genomic_DNA"/>
</dbReference>
<keyword evidence="4 9" id="KW-0548">Nucleotidyltransferase</keyword>
<dbReference type="NCBIfam" id="TIGR02091">
    <property type="entry name" value="glgC"/>
    <property type="match status" value="1"/>
</dbReference>
<evidence type="ECO:0000259" key="10">
    <source>
        <dbReference type="Pfam" id="PF00483"/>
    </source>
</evidence>
<keyword evidence="5 9" id="KW-0547">Nucleotide-binding</keyword>